<gene>
    <name evidence="3" type="ORF">PLICRDRAFT_179652</name>
</gene>
<dbReference type="EMBL" id="KN832571">
    <property type="protein sequence ID" value="KII84414.1"/>
    <property type="molecule type" value="Genomic_DNA"/>
</dbReference>
<dbReference type="PANTHER" id="PTHR40465:SF1">
    <property type="entry name" value="DUF6534 DOMAIN-CONTAINING PROTEIN"/>
    <property type="match status" value="1"/>
</dbReference>
<feature type="transmembrane region" description="Helical" evidence="1">
    <location>
        <begin position="12"/>
        <end position="35"/>
    </location>
</feature>
<dbReference type="HOGENOM" id="CLU_046025_5_4_1"/>
<feature type="transmembrane region" description="Helical" evidence="1">
    <location>
        <begin position="89"/>
        <end position="109"/>
    </location>
</feature>
<feature type="transmembrane region" description="Helical" evidence="1">
    <location>
        <begin position="121"/>
        <end position="139"/>
    </location>
</feature>
<dbReference type="AlphaFoldDB" id="A0A0C9T4Y9"/>
<evidence type="ECO:0000259" key="2">
    <source>
        <dbReference type="Pfam" id="PF20152"/>
    </source>
</evidence>
<dbReference type="InterPro" id="IPR045339">
    <property type="entry name" value="DUF6534"/>
</dbReference>
<dbReference type="Proteomes" id="UP000053263">
    <property type="component" value="Unassembled WGS sequence"/>
</dbReference>
<protein>
    <recommendedName>
        <fullName evidence="2">DUF6534 domain-containing protein</fullName>
    </recommendedName>
</protein>
<reference evidence="3 4" key="1">
    <citation type="submission" date="2014-06" db="EMBL/GenBank/DDBJ databases">
        <title>Evolutionary Origins and Diversification of the Mycorrhizal Mutualists.</title>
        <authorList>
            <consortium name="DOE Joint Genome Institute"/>
            <consortium name="Mycorrhizal Genomics Consortium"/>
            <person name="Kohler A."/>
            <person name="Kuo A."/>
            <person name="Nagy L.G."/>
            <person name="Floudas D."/>
            <person name="Copeland A."/>
            <person name="Barry K.W."/>
            <person name="Cichocki N."/>
            <person name="Veneault-Fourrey C."/>
            <person name="LaButti K."/>
            <person name="Lindquist E.A."/>
            <person name="Lipzen A."/>
            <person name="Lundell T."/>
            <person name="Morin E."/>
            <person name="Murat C."/>
            <person name="Riley R."/>
            <person name="Ohm R."/>
            <person name="Sun H."/>
            <person name="Tunlid A."/>
            <person name="Henrissat B."/>
            <person name="Grigoriev I.V."/>
            <person name="Hibbett D.S."/>
            <person name="Martin F."/>
        </authorList>
    </citation>
    <scope>NUCLEOTIDE SEQUENCE [LARGE SCALE GENOMIC DNA]</scope>
    <source>
        <strain evidence="3 4">FD-325 SS-3</strain>
    </source>
</reference>
<keyword evidence="1" id="KW-0812">Transmembrane</keyword>
<keyword evidence="1" id="KW-0472">Membrane</keyword>
<evidence type="ECO:0000313" key="4">
    <source>
        <dbReference type="Proteomes" id="UP000053263"/>
    </source>
</evidence>
<name>A0A0C9T4Y9_PLICR</name>
<evidence type="ECO:0000313" key="3">
    <source>
        <dbReference type="EMBL" id="KII84414.1"/>
    </source>
</evidence>
<keyword evidence="4" id="KW-1185">Reference proteome</keyword>
<feature type="domain" description="DUF6534" evidence="2">
    <location>
        <begin position="168"/>
        <end position="254"/>
    </location>
</feature>
<proteinExistence type="predicted"/>
<evidence type="ECO:0000256" key="1">
    <source>
        <dbReference type="SAM" id="Phobius"/>
    </source>
</evidence>
<feature type="transmembrane region" description="Helical" evidence="1">
    <location>
        <begin position="44"/>
        <end position="69"/>
    </location>
</feature>
<dbReference type="Pfam" id="PF20152">
    <property type="entry name" value="DUF6534"/>
    <property type="match status" value="1"/>
</dbReference>
<dbReference type="PANTHER" id="PTHR40465">
    <property type="entry name" value="CHROMOSOME 1, WHOLE GENOME SHOTGUN SEQUENCE"/>
    <property type="match status" value="1"/>
</dbReference>
<sequence length="345" mass="38430">MAAPNIDNTLGILFDSVVCSSVLYGAGCLQCWVYWRSYRNRDPWYIKLLIASLLVCDTGQQVVLTVSVYDYAITNHGNPNILNALLQQVFLNPISVFFSNIIALLVQQFYCYRVLRISKRYVLQVPLSLFSLSAFGLLVGDLLCQSLDTFMELSTLKHLWMTCNLLAAGADISILVSLVWLLVASKTGLKHSNDLINRLILFTLNTGLLTSLCAIASCISIALSPTTFIYMFFFLIMGRLYTNSFLVTLNCREYIKTGGSRAGGEESFSMSFFQTMGMRDGRGAASNELSRFPNDYSGRDPVIAIRVDTSTQSVVDGRFGKAFETGRECGRWEHPDPDDIKPTPV</sequence>
<organism evidence="3 4">
    <name type="scientific">Plicaturopsis crispa FD-325 SS-3</name>
    <dbReference type="NCBI Taxonomy" id="944288"/>
    <lineage>
        <taxon>Eukaryota</taxon>
        <taxon>Fungi</taxon>
        <taxon>Dikarya</taxon>
        <taxon>Basidiomycota</taxon>
        <taxon>Agaricomycotina</taxon>
        <taxon>Agaricomycetes</taxon>
        <taxon>Agaricomycetidae</taxon>
        <taxon>Amylocorticiales</taxon>
        <taxon>Amylocorticiaceae</taxon>
        <taxon>Plicatura</taxon>
        <taxon>Plicaturopsis crispa</taxon>
    </lineage>
</organism>
<dbReference type="OrthoDB" id="3263055at2759"/>
<keyword evidence="1" id="KW-1133">Transmembrane helix</keyword>
<feature type="transmembrane region" description="Helical" evidence="1">
    <location>
        <begin position="159"/>
        <end position="183"/>
    </location>
</feature>
<accession>A0A0C9T4Y9</accession>
<feature type="transmembrane region" description="Helical" evidence="1">
    <location>
        <begin position="228"/>
        <end position="251"/>
    </location>
</feature>
<feature type="transmembrane region" description="Helical" evidence="1">
    <location>
        <begin position="195"/>
        <end position="222"/>
    </location>
</feature>